<dbReference type="PANTHER" id="PTHR44329">
    <property type="entry name" value="SERINE/THREONINE-PROTEIN KINASE TNNI3K-RELATED"/>
    <property type="match status" value="1"/>
</dbReference>
<dbReference type="PANTHER" id="PTHR44329:SF298">
    <property type="entry name" value="MIXED LINEAGE KINASE DOMAIN-LIKE PROTEIN"/>
    <property type="match status" value="1"/>
</dbReference>
<keyword evidence="4 9" id="KW-0547">Nucleotide-binding</keyword>
<keyword evidence="11" id="KW-0732">Signal</keyword>
<sequence length="1036" mass="113715">MLLSFFLIALYPLKSAATTINVASMHIYTDDKKDVGERTRGTSPLERQASVAWGAHTFNNRDSSLVAEFTSAPYMYGCDVQLNTTFFDIGNTQEGAIEAYRDAFLFADRPTDVIIADIYSSRTKTVSFLGKLDVVPVTSGSSTSDELDLIESYPYMTRTIPPDSAVSFAAVQFLKDSGFNKIGVIYVNDPYGIAFKNGVVAAGADEGIEVISAPFEYQSSSDDSAIKALDSIIEATDGQVNAWIGVLFETDLVKVMSAAHDKNAAGGDNVWVFTDGVEIEEINNKGVGASEYVDDDLVDALRGTFRVVCSGGVRTEADDTLFDTYSTQFAALDSDITFISNLEKKALQYTSDGSGMWGDGSAILDNTDLGDYPSDFFSTAALSVYEPFYFDTAIQVGMGACKAIHDGNDPVADGAALHAGMASVSFTGWSGSVIFDSGTGSRTPASTNFVVQNTKYDASDGSLTMVSVGTWSLFGGFDWDCYGCAALEFQDGGSSPPAQRNAIIVDDAAKGVSMDIVFIALGVIVVGLAGFYFWHRKEELELKGQIVKLKEELTLLKAYGEEEQQMIGDEIMTFRENFKKHRDQNKDTSGADGENKIEREARELDKFLIPASDVVPEKQIGKGSFGEVFLANHHGQQVAVKTMNTIDAENLSRFRDEIILMSDLRHPNVVFMVGACWEKQLMALVLEFCQLGTASDNLKPECSWDDPLYKWAKDVAAGIGYLHSVSFFDVKNQVQVHNIIHRDIKPDNCLVTDTFGVKVSDFGEARMAETDKTMTMVGTPFYVAPEVVKGDHYSTSADVYSYAMTLLCFAIRGEKSLNEWLKSAYIKTKINRKTNTVSDNRVAHVMVNKGWRPLNIVEDLGTPTSIANLISICWHDDPSERPDFKEISEYLMTDCMNEIMGATGTGNRRRTSTTGMRVQRRILNAQQERETKLNKEKEEELKAAVKNALVGGGISQEVGAALTNLVGLFEKDSKGNIDDEDVKKATKLVECMKLGYPREGEAEGGDEGREESMLVIINELKEKLEARMKWREEGGQ</sequence>
<comment type="caution">
    <text evidence="13">The sequence shown here is derived from an EMBL/GenBank/DDBJ whole genome shotgun (WGS) entry which is preliminary data.</text>
</comment>
<dbReference type="Gene3D" id="3.30.200.20">
    <property type="entry name" value="Phosphorylase Kinase, domain 1"/>
    <property type="match status" value="1"/>
</dbReference>
<dbReference type="GO" id="GO:0004674">
    <property type="term" value="F:protein serine/threonine kinase activity"/>
    <property type="evidence" value="ECO:0007669"/>
    <property type="project" value="TreeGrafter"/>
</dbReference>
<dbReference type="SUPFAM" id="SSF53822">
    <property type="entry name" value="Periplasmic binding protein-like I"/>
    <property type="match status" value="1"/>
</dbReference>
<proteinExistence type="predicted"/>
<feature type="chain" id="PRO_5040832537" description="Protein kinase domain-containing protein" evidence="11">
    <location>
        <begin position="18"/>
        <end position="1036"/>
    </location>
</feature>
<dbReference type="OrthoDB" id="4062651at2759"/>
<comment type="subcellular location">
    <subcellularLocation>
        <location evidence="1">Membrane</location>
    </subcellularLocation>
</comment>
<keyword evidence="2" id="KW-0808">Transferase</keyword>
<dbReference type="GO" id="GO:0016020">
    <property type="term" value="C:membrane"/>
    <property type="evidence" value="ECO:0007669"/>
    <property type="project" value="UniProtKB-SubCell"/>
</dbReference>
<dbReference type="GO" id="GO:0005524">
    <property type="term" value="F:ATP binding"/>
    <property type="evidence" value="ECO:0007669"/>
    <property type="project" value="UniProtKB-UniRule"/>
</dbReference>
<evidence type="ECO:0000256" key="6">
    <source>
        <dbReference type="ARBA" id="ARBA00022840"/>
    </source>
</evidence>
<protein>
    <recommendedName>
        <fullName evidence="12">Protein kinase domain-containing protein</fullName>
    </recommendedName>
</protein>
<evidence type="ECO:0000256" key="11">
    <source>
        <dbReference type="SAM" id="SignalP"/>
    </source>
</evidence>
<keyword evidence="5" id="KW-0418">Kinase</keyword>
<organism evidence="13 14">
    <name type="scientific">Triparma laevis f. longispina</name>
    <dbReference type="NCBI Taxonomy" id="1714387"/>
    <lineage>
        <taxon>Eukaryota</taxon>
        <taxon>Sar</taxon>
        <taxon>Stramenopiles</taxon>
        <taxon>Ochrophyta</taxon>
        <taxon>Bolidophyceae</taxon>
        <taxon>Parmales</taxon>
        <taxon>Triparmaceae</taxon>
        <taxon>Triparma</taxon>
    </lineage>
</organism>
<accession>A0A9W6ZH49</accession>
<keyword evidence="7" id="KW-1133">Transmembrane helix</keyword>
<dbReference type="FunFam" id="3.30.200.20:FF:000180">
    <property type="entry name" value="serine/threonine-protein kinase STY46-like"/>
    <property type="match status" value="1"/>
</dbReference>
<dbReference type="InterPro" id="IPR017441">
    <property type="entry name" value="Protein_kinase_ATP_BS"/>
</dbReference>
<keyword evidence="10" id="KW-0175">Coiled coil</keyword>
<evidence type="ECO:0000256" key="2">
    <source>
        <dbReference type="ARBA" id="ARBA00022679"/>
    </source>
</evidence>
<dbReference type="Pfam" id="PF00069">
    <property type="entry name" value="Pkinase"/>
    <property type="match status" value="1"/>
</dbReference>
<keyword evidence="14" id="KW-1185">Reference proteome</keyword>
<evidence type="ECO:0000256" key="4">
    <source>
        <dbReference type="ARBA" id="ARBA00022741"/>
    </source>
</evidence>
<dbReference type="EMBL" id="BRXW01000394">
    <property type="protein sequence ID" value="GMH50265.1"/>
    <property type="molecule type" value="Genomic_DNA"/>
</dbReference>
<evidence type="ECO:0000256" key="7">
    <source>
        <dbReference type="ARBA" id="ARBA00022989"/>
    </source>
</evidence>
<evidence type="ECO:0000256" key="3">
    <source>
        <dbReference type="ARBA" id="ARBA00022692"/>
    </source>
</evidence>
<feature type="signal peptide" evidence="11">
    <location>
        <begin position="1"/>
        <end position="17"/>
    </location>
</feature>
<evidence type="ECO:0000259" key="12">
    <source>
        <dbReference type="PROSITE" id="PS50011"/>
    </source>
</evidence>
<name>A0A9W6ZH49_9STRA</name>
<dbReference type="SUPFAM" id="SSF56112">
    <property type="entry name" value="Protein kinase-like (PK-like)"/>
    <property type="match status" value="1"/>
</dbReference>
<evidence type="ECO:0000256" key="9">
    <source>
        <dbReference type="PROSITE-ProRule" id="PRU10141"/>
    </source>
</evidence>
<dbReference type="Pfam" id="PF01094">
    <property type="entry name" value="ANF_receptor"/>
    <property type="match status" value="1"/>
</dbReference>
<dbReference type="InterPro" id="IPR000719">
    <property type="entry name" value="Prot_kinase_dom"/>
</dbReference>
<dbReference type="InterPro" id="IPR011009">
    <property type="entry name" value="Kinase-like_dom_sf"/>
</dbReference>
<evidence type="ECO:0000313" key="13">
    <source>
        <dbReference type="EMBL" id="GMH50265.1"/>
    </source>
</evidence>
<dbReference type="PROSITE" id="PS00108">
    <property type="entry name" value="PROTEIN_KINASE_ST"/>
    <property type="match status" value="1"/>
</dbReference>
<dbReference type="Gene3D" id="1.10.510.10">
    <property type="entry name" value="Transferase(Phosphotransferase) domain 1"/>
    <property type="match status" value="1"/>
</dbReference>
<dbReference type="SMART" id="SM00220">
    <property type="entry name" value="S_TKc"/>
    <property type="match status" value="1"/>
</dbReference>
<reference evidence="14" key="1">
    <citation type="journal article" date="2023" name="Commun. Biol.">
        <title>Genome analysis of Parmales, the sister group of diatoms, reveals the evolutionary specialization of diatoms from phago-mixotrophs to photoautotrophs.</title>
        <authorList>
            <person name="Ban H."/>
            <person name="Sato S."/>
            <person name="Yoshikawa S."/>
            <person name="Yamada K."/>
            <person name="Nakamura Y."/>
            <person name="Ichinomiya M."/>
            <person name="Sato N."/>
            <person name="Blanc-Mathieu R."/>
            <person name="Endo H."/>
            <person name="Kuwata A."/>
            <person name="Ogata H."/>
        </authorList>
    </citation>
    <scope>NUCLEOTIDE SEQUENCE [LARGE SCALE GENOMIC DNA]</scope>
    <source>
        <strain evidence="14">NIES 3700</strain>
    </source>
</reference>
<dbReference type="Proteomes" id="UP001165122">
    <property type="component" value="Unassembled WGS sequence"/>
</dbReference>
<dbReference type="InterPro" id="IPR051681">
    <property type="entry name" value="Ser/Thr_Kinases-Pseudokinases"/>
</dbReference>
<dbReference type="PROSITE" id="PS50011">
    <property type="entry name" value="PROTEIN_KINASE_DOM"/>
    <property type="match status" value="1"/>
</dbReference>
<evidence type="ECO:0000256" key="8">
    <source>
        <dbReference type="ARBA" id="ARBA00023136"/>
    </source>
</evidence>
<keyword evidence="6 9" id="KW-0067">ATP-binding</keyword>
<keyword evidence="8" id="KW-0472">Membrane</keyword>
<feature type="domain" description="Protein kinase" evidence="12">
    <location>
        <begin position="614"/>
        <end position="891"/>
    </location>
</feature>
<dbReference type="PROSITE" id="PS00107">
    <property type="entry name" value="PROTEIN_KINASE_ATP"/>
    <property type="match status" value="1"/>
</dbReference>
<gene>
    <name evidence="13" type="ORF">TrLO_g13902</name>
</gene>
<evidence type="ECO:0000256" key="5">
    <source>
        <dbReference type="ARBA" id="ARBA00022777"/>
    </source>
</evidence>
<feature type="coiled-coil region" evidence="10">
    <location>
        <begin position="920"/>
        <end position="947"/>
    </location>
</feature>
<dbReference type="InterPro" id="IPR008271">
    <property type="entry name" value="Ser/Thr_kinase_AS"/>
</dbReference>
<evidence type="ECO:0000256" key="1">
    <source>
        <dbReference type="ARBA" id="ARBA00004370"/>
    </source>
</evidence>
<evidence type="ECO:0000313" key="14">
    <source>
        <dbReference type="Proteomes" id="UP001165122"/>
    </source>
</evidence>
<dbReference type="AlphaFoldDB" id="A0A9W6ZH49"/>
<keyword evidence="3" id="KW-0812">Transmembrane</keyword>
<dbReference type="InterPro" id="IPR001828">
    <property type="entry name" value="ANF_lig-bd_rcpt"/>
</dbReference>
<dbReference type="InterPro" id="IPR028082">
    <property type="entry name" value="Peripla_BP_I"/>
</dbReference>
<evidence type="ECO:0000256" key="10">
    <source>
        <dbReference type="SAM" id="Coils"/>
    </source>
</evidence>
<dbReference type="Gene3D" id="3.40.50.2300">
    <property type="match status" value="2"/>
</dbReference>
<feature type="binding site" evidence="9">
    <location>
        <position position="641"/>
    </location>
    <ligand>
        <name>ATP</name>
        <dbReference type="ChEBI" id="CHEBI:30616"/>
    </ligand>
</feature>